<evidence type="ECO:0000313" key="3">
    <source>
        <dbReference type="EMBL" id="GLQ87612.1"/>
    </source>
</evidence>
<dbReference type="NCBIfam" id="NF005754">
    <property type="entry name" value="PRK07578.1"/>
    <property type="match status" value="1"/>
</dbReference>
<dbReference type="CDD" id="cd11731">
    <property type="entry name" value="Lin1944_like_SDR_c"/>
    <property type="match status" value="1"/>
</dbReference>
<keyword evidence="2" id="KW-0560">Oxidoreductase</keyword>
<protein>
    <submittedName>
        <fullName evidence="3">Short chain dehydrogenase</fullName>
    </submittedName>
</protein>
<dbReference type="Gene3D" id="3.40.50.720">
    <property type="entry name" value="NAD(P)-binding Rossmann-like Domain"/>
    <property type="match status" value="1"/>
</dbReference>
<evidence type="ECO:0000256" key="1">
    <source>
        <dbReference type="ARBA" id="ARBA00006484"/>
    </source>
</evidence>
<dbReference type="PRINTS" id="PR00081">
    <property type="entry name" value="GDHRDH"/>
</dbReference>
<comment type="similarity">
    <text evidence="1">Belongs to the short-chain dehydrogenases/reductases (SDR) family.</text>
</comment>
<dbReference type="Pfam" id="PF13561">
    <property type="entry name" value="adh_short_C2"/>
    <property type="match status" value="1"/>
</dbReference>
<dbReference type="Proteomes" id="UP001156627">
    <property type="component" value="Unassembled WGS sequence"/>
</dbReference>
<organism evidence="3 4">
    <name type="scientific">Dyella flagellata</name>
    <dbReference type="NCBI Taxonomy" id="1867833"/>
    <lineage>
        <taxon>Bacteria</taxon>
        <taxon>Pseudomonadati</taxon>
        <taxon>Pseudomonadota</taxon>
        <taxon>Gammaproteobacteria</taxon>
        <taxon>Lysobacterales</taxon>
        <taxon>Rhodanobacteraceae</taxon>
        <taxon>Dyella</taxon>
    </lineage>
</organism>
<keyword evidence="4" id="KW-1185">Reference proteome</keyword>
<comment type="caution">
    <text evidence="3">The sequence shown here is derived from an EMBL/GenBank/DDBJ whole genome shotgun (WGS) entry which is preliminary data.</text>
</comment>
<gene>
    <name evidence="3" type="ORF">GCM10007898_11780</name>
</gene>
<dbReference type="PANTHER" id="PTHR43477:SF1">
    <property type="entry name" value="DIHYDROANTICAPSIN 7-DEHYDROGENASE"/>
    <property type="match status" value="1"/>
</dbReference>
<evidence type="ECO:0000313" key="4">
    <source>
        <dbReference type="Proteomes" id="UP001156627"/>
    </source>
</evidence>
<dbReference type="InterPro" id="IPR002347">
    <property type="entry name" value="SDR_fam"/>
</dbReference>
<reference evidence="4" key="1">
    <citation type="journal article" date="2019" name="Int. J. Syst. Evol. Microbiol.">
        <title>The Global Catalogue of Microorganisms (GCM) 10K type strain sequencing project: providing services to taxonomists for standard genome sequencing and annotation.</title>
        <authorList>
            <consortium name="The Broad Institute Genomics Platform"/>
            <consortium name="The Broad Institute Genome Sequencing Center for Infectious Disease"/>
            <person name="Wu L."/>
            <person name="Ma J."/>
        </authorList>
    </citation>
    <scope>NUCLEOTIDE SEQUENCE [LARGE SCALE GENOMIC DNA]</scope>
    <source>
        <strain evidence="4">NBRC 111981</strain>
    </source>
</reference>
<dbReference type="EMBL" id="BSOA01000008">
    <property type="protein sequence ID" value="GLQ87612.1"/>
    <property type="molecule type" value="Genomic_DNA"/>
</dbReference>
<proteinExistence type="inferred from homology"/>
<dbReference type="SUPFAM" id="SSF51735">
    <property type="entry name" value="NAD(P)-binding Rossmann-fold domains"/>
    <property type="match status" value="1"/>
</dbReference>
<sequence length="209" mass="21753">MAERRLRILLVGASGTLGRAVEAELKPRHEVIAAGRSSGGLRIDLTDVASIQNALQQAGELDAVISAAGNVTFAPLADFKPAPYGESLHTQGLADKLMGQVNLALAARDHLRDGGSITLTTGILSEQPIVAGSSASLVNGAVEAFARAAAIELPRGLRINVVSPNVLTESMPGYAPFFRGFEPVSAARAAMAFSRSVEGAQTGQVYKVY</sequence>
<dbReference type="InterPro" id="IPR051122">
    <property type="entry name" value="SDR_DHRS6-like"/>
</dbReference>
<dbReference type="InterPro" id="IPR036291">
    <property type="entry name" value="NAD(P)-bd_dom_sf"/>
</dbReference>
<accession>A0ABQ5X8M2</accession>
<evidence type="ECO:0000256" key="2">
    <source>
        <dbReference type="ARBA" id="ARBA00023002"/>
    </source>
</evidence>
<dbReference type="PANTHER" id="PTHR43477">
    <property type="entry name" value="DIHYDROANTICAPSIN 7-DEHYDROGENASE"/>
    <property type="match status" value="1"/>
</dbReference>
<name>A0ABQ5X8M2_9GAMM</name>